<evidence type="ECO:0000313" key="4">
    <source>
        <dbReference type="Proteomes" id="UP000515908"/>
    </source>
</evidence>
<evidence type="ECO:0000256" key="2">
    <source>
        <dbReference type="SAM" id="SignalP"/>
    </source>
</evidence>
<feature type="chain" id="PRO_5028855208" description="Minichromosome loss protein Mcl1 middle region domain-containing protein" evidence="2">
    <location>
        <begin position="30"/>
        <end position="442"/>
    </location>
</feature>
<keyword evidence="4" id="KW-1185">Reference proteome</keyword>
<keyword evidence="1" id="KW-0812">Transmembrane</keyword>
<protein>
    <recommendedName>
        <fullName evidence="5">Minichromosome loss protein Mcl1 middle region domain-containing protein</fullName>
    </recommendedName>
</protein>
<dbReference type="AlphaFoldDB" id="A0A7G2CEG5"/>
<reference evidence="3 4" key="1">
    <citation type="submission" date="2020-08" db="EMBL/GenBank/DDBJ databases">
        <authorList>
            <person name="Newling K."/>
            <person name="Davey J."/>
            <person name="Forrester S."/>
        </authorList>
    </citation>
    <scope>NUCLEOTIDE SEQUENCE [LARGE SCALE GENOMIC DNA]</scope>
    <source>
        <strain evidence="4">Crithidia deanei Carvalho (ATCC PRA-265)</strain>
    </source>
</reference>
<keyword evidence="2" id="KW-0732">Signal</keyword>
<keyword evidence="1" id="KW-1133">Transmembrane helix</keyword>
<proteinExistence type="predicted"/>
<dbReference type="VEuPathDB" id="TriTrypDB:ADEAN_000576600"/>
<name>A0A7G2CEG5_9TRYP</name>
<evidence type="ECO:0000313" key="3">
    <source>
        <dbReference type="EMBL" id="CAD2218278.1"/>
    </source>
</evidence>
<evidence type="ECO:0000256" key="1">
    <source>
        <dbReference type="SAM" id="Phobius"/>
    </source>
</evidence>
<dbReference type="Proteomes" id="UP000515908">
    <property type="component" value="Chromosome 10"/>
</dbReference>
<dbReference type="EMBL" id="LR877154">
    <property type="protein sequence ID" value="CAD2218278.1"/>
    <property type="molecule type" value="Genomic_DNA"/>
</dbReference>
<evidence type="ECO:0008006" key="5">
    <source>
        <dbReference type="Google" id="ProtNLM"/>
    </source>
</evidence>
<feature type="signal peptide" evidence="2">
    <location>
        <begin position="1"/>
        <end position="29"/>
    </location>
</feature>
<gene>
    <name evidence="3" type="ORF">ADEAN_000576600</name>
</gene>
<feature type="transmembrane region" description="Helical" evidence="1">
    <location>
        <begin position="345"/>
        <end position="366"/>
    </location>
</feature>
<sequence length="442" mass="47645">MRFLSITLSVPYPLVLVLSLPRLTPETTARPPTGREKSVERGDVVFQLHKSDVVGYVEAPEEEQGALAEGERISAKCFFLANHESVSETLFVVWEGALTYVRMCLTAPPKPFLVHERKSSIRDTASKKGKPRVTSVLSKTAAASSESNPPLLLCATGQLAAPIQSSLSVDDRYVVIACQRGGVYVMDHVELYGGAAAFDSTDSAGCVSTHSKVLSAAVHKGGVCALVSSTLGTGEERQFVLACTSVSVENKAPSPPRFMTALPGEVVSAGWVGCLPLAMISIANSQTLLWDTTFHYLVGQLPITPYQSSTVRAGAAHLTYLDYATADGEVSLRPSLLPATSLTAMVYPLFAVYFPGLPVFSVAAILRQVPPTDRLTSSLSNTELASLDVQGERTEEDYDRSVPPRWGEVPADAHALRWLSHLQHSSGARKVWLDRMIEQSSE</sequence>
<accession>A0A7G2CEG5</accession>
<keyword evidence="1" id="KW-0472">Membrane</keyword>
<organism evidence="3 4">
    <name type="scientific">Angomonas deanei</name>
    <dbReference type="NCBI Taxonomy" id="59799"/>
    <lineage>
        <taxon>Eukaryota</taxon>
        <taxon>Discoba</taxon>
        <taxon>Euglenozoa</taxon>
        <taxon>Kinetoplastea</taxon>
        <taxon>Metakinetoplastina</taxon>
        <taxon>Trypanosomatida</taxon>
        <taxon>Trypanosomatidae</taxon>
        <taxon>Strigomonadinae</taxon>
        <taxon>Angomonas</taxon>
    </lineage>
</organism>